<dbReference type="EMBL" id="MDYN01000007">
    <property type="protein sequence ID" value="OQD86485.1"/>
    <property type="molecule type" value="Genomic_DNA"/>
</dbReference>
<evidence type="ECO:0000313" key="2">
    <source>
        <dbReference type="Proteomes" id="UP000191672"/>
    </source>
</evidence>
<organism evidence="1 2">
    <name type="scientific">Penicillium antarcticum</name>
    <dbReference type="NCBI Taxonomy" id="416450"/>
    <lineage>
        <taxon>Eukaryota</taxon>
        <taxon>Fungi</taxon>
        <taxon>Dikarya</taxon>
        <taxon>Ascomycota</taxon>
        <taxon>Pezizomycotina</taxon>
        <taxon>Eurotiomycetes</taxon>
        <taxon>Eurotiomycetidae</taxon>
        <taxon>Eurotiales</taxon>
        <taxon>Aspergillaceae</taxon>
        <taxon>Penicillium</taxon>
    </lineage>
</organism>
<accession>A0A1V6QB90</accession>
<evidence type="ECO:0000313" key="1">
    <source>
        <dbReference type="EMBL" id="OQD86485.1"/>
    </source>
</evidence>
<sequence>MSFGYSTGDFLAYLELANELRKRSQDAPTQYKVTSNDVEKLSNVLRVMKDYELQRKLSGPHTRSLKLLSHICYEGLDKLRGSLEKYSHVVSVDRSAK</sequence>
<dbReference type="STRING" id="416450.A0A1V6QB90"/>
<comment type="caution">
    <text evidence="1">The sequence shown here is derived from an EMBL/GenBank/DDBJ whole genome shotgun (WGS) entry which is preliminary data.</text>
</comment>
<reference evidence="2" key="1">
    <citation type="journal article" date="2017" name="Nat. Microbiol.">
        <title>Global analysis of biosynthetic gene clusters reveals vast potential of secondary metabolite production in Penicillium species.</title>
        <authorList>
            <person name="Nielsen J.C."/>
            <person name="Grijseels S."/>
            <person name="Prigent S."/>
            <person name="Ji B."/>
            <person name="Dainat J."/>
            <person name="Nielsen K.F."/>
            <person name="Frisvad J.C."/>
            <person name="Workman M."/>
            <person name="Nielsen J."/>
        </authorList>
    </citation>
    <scope>NUCLEOTIDE SEQUENCE [LARGE SCALE GENOMIC DNA]</scope>
    <source>
        <strain evidence="2">IBT 31811</strain>
    </source>
</reference>
<keyword evidence="2" id="KW-1185">Reference proteome</keyword>
<gene>
    <name evidence="1" type="ORF">PENANT_c007G03511</name>
</gene>
<dbReference type="AlphaFoldDB" id="A0A1V6QB90"/>
<proteinExistence type="predicted"/>
<name>A0A1V6QB90_9EURO</name>
<dbReference type="Proteomes" id="UP000191672">
    <property type="component" value="Unassembled WGS sequence"/>
</dbReference>
<protein>
    <submittedName>
        <fullName evidence="1">Uncharacterized protein</fullName>
    </submittedName>
</protein>